<gene>
    <name evidence="1" type="ORF">MGAL_10B052916</name>
</gene>
<proteinExistence type="predicted"/>
<evidence type="ECO:0000313" key="1">
    <source>
        <dbReference type="EMBL" id="VDI28086.1"/>
    </source>
</evidence>
<sequence length="186" mass="20717">MEKSYHTSNLEGPVIRSPSTNELQRDMMLFKLLLNKSDGKLYNTVKSIYQSSESCVGINGYLLHQNADSIVREADSIVREADSIVRVADSIVRNTDSIVRVADSIVRNAASIVREADSIVRGADSIVRNAASIVRYADSIVREADGSDNSDHVIDFTLQNKTLFNQSQNPYLIPLFSMSAWLMCDR</sequence>
<organism evidence="1 2">
    <name type="scientific">Mytilus galloprovincialis</name>
    <name type="common">Mediterranean mussel</name>
    <dbReference type="NCBI Taxonomy" id="29158"/>
    <lineage>
        <taxon>Eukaryota</taxon>
        <taxon>Metazoa</taxon>
        <taxon>Spiralia</taxon>
        <taxon>Lophotrochozoa</taxon>
        <taxon>Mollusca</taxon>
        <taxon>Bivalvia</taxon>
        <taxon>Autobranchia</taxon>
        <taxon>Pteriomorphia</taxon>
        <taxon>Mytilida</taxon>
        <taxon>Mytiloidea</taxon>
        <taxon>Mytilidae</taxon>
        <taxon>Mytilinae</taxon>
        <taxon>Mytilus</taxon>
    </lineage>
</organism>
<protein>
    <submittedName>
        <fullName evidence="1">Uncharacterized protein</fullName>
    </submittedName>
</protein>
<keyword evidence="2" id="KW-1185">Reference proteome</keyword>
<dbReference type="OrthoDB" id="6152395at2759"/>
<dbReference type="AlphaFoldDB" id="A0A8B6E0Z5"/>
<evidence type="ECO:0000313" key="2">
    <source>
        <dbReference type="Proteomes" id="UP000596742"/>
    </source>
</evidence>
<dbReference type="Proteomes" id="UP000596742">
    <property type="component" value="Unassembled WGS sequence"/>
</dbReference>
<accession>A0A8B6E0Z5</accession>
<name>A0A8B6E0Z5_MYTGA</name>
<reference evidence="1" key="1">
    <citation type="submission" date="2018-11" db="EMBL/GenBank/DDBJ databases">
        <authorList>
            <person name="Alioto T."/>
            <person name="Alioto T."/>
        </authorList>
    </citation>
    <scope>NUCLEOTIDE SEQUENCE</scope>
</reference>
<comment type="caution">
    <text evidence="1">The sequence shown here is derived from an EMBL/GenBank/DDBJ whole genome shotgun (WGS) entry which is preliminary data.</text>
</comment>
<dbReference type="EMBL" id="UYJE01004445">
    <property type="protein sequence ID" value="VDI28086.1"/>
    <property type="molecule type" value="Genomic_DNA"/>
</dbReference>